<comment type="caution">
    <text evidence="4">The sequence shown here is derived from an EMBL/GenBank/DDBJ whole genome shotgun (WGS) entry which is preliminary data.</text>
</comment>
<dbReference type="PANTHER" id="PTHR31642">
    <property type="entry name" value="TRICHOTHECENE 3-O-ACETYLTRANSFERASE"/>
    <property type="match status" value="1"/>
</dbReference>
<dbReference type="Pfam" id="PF02458">
    <property type="entry name" value="Transferase"/>
    <property type="match status" value="1"/>
</dbReference>
<keyword evidence="5" id="KW-1185">Reference proteome</keyword>
<accession>A0AAD8QL55</accession>
<comment type="similarity">
    <text evidence="1">Belongs to the plant acyltransferase family.</text>
</comment>
<evidence type="ECO:0000313" key="5">
    <source>
        <dbReference type="Proteomes" id="UP001231189"/>
    </source>
</evidence>
<dbReference type="InterPro" id="IPR023213">
    <property type="entry name" value="CAT-like_dom_sf"/>
</dbReference>
<evidence type="ECO:0000313" key="4">
    <source>
        <dbReference type="EMBL" id="KAK1604875.1"/>
    </source>
</evidence>
<protein>
    <submittedName>
        <fullName evidence="4">Uncharacterized protein</fullName>
    </submittedName>
</protein>
<dbReference type="SUPFAM" id="SSF52777">
    <property type="entry name" value="CoA-dependent acyltransferases"/>
    <property type="match status" value="1"/>
</dbReference>
<dbReference type="GO" id="GO:0016747">
    <property type="term" value="F:acyltransferase activity, transferring groups other than amino-acyl groups"/>
    <property type="evidence" value="ECO:0007669"/>
    <property type="project" value="TreeGrafter"/>
</dbReference>
<evidence type="ECO:0000256" key="1">
    <source>
        <dbReference type="ARBA" id="ARBA00009861"/>
    </source>
</evidence>
<keyword evidence="2" id="KW-0808">Transferase</keyword>
<name>A0AAD8QL55_LOLMU</name>
<dbReference type="EMBL" id="JAUUTY010000007">
    <property type="protein sequence ID" value="KAK1604875.1"/>
    <property type="molecule type" value="Genomic_DNA"/>
</dbReference>
<proteinExistence type="inferred from homology"/>
<dbReference type="InterPro" id="IPR050317">
    <property type="entry name" value="Plant_Fungal_Acyltransferase"/>
</dbReference>
<organism evidence="4 5">
    <name type="scientific">Lolium multiflorum</name>
    <name type="common">Italian ryegrass</name>
    <name type="synonym">Lolium perenne subsp. multiflorum</name>
    <dbReference type="NCBI Taxonomy" id="4521"/>
    <lineage>
        <taxon>Eukaryota</taxon>
        <taxon>Viridiplantae</taxon>
        <taxon>Streptophyta</taxon>
        <taxon>Embryophyta</taxon>
        <taxon>Tracheophyta</taxon>
        <taxon>Spermatophyta</taxon>
        <taxon>Magnoliopsida</taxon>
        <taxon>Liliopsida</taxon>
        <taxon>Poales</taxon>
        <taxon>Poaceae</taxon>
        <taxon>BOP clade</taxon>
        <taxon>Pooideae</taxon>
        <taxon>Poodae</taxon>
        <taxon>Poeae</taxon>
        <taxon>Poeae Chloroplast Group 2 (Poeae type)</taxon>
        <taxon>Loliodinae</taxon>
        <taxon>Loliinae</taxon>
        <taxon>Lolium</taxon>
    </lineage>
</organism>
<dbReference type="PANTHER" id="PTHR31642:SF16">
    <property type="entry name" value="OS08G0543400 PROTEIN"/>
    <property type="match status" value="1"/>
</dbReference>
<dbReference type="Proteomes" id="UP001231189">
    <property type="component" value="Unassembled WGS sequence"/>
</dbReference>
<dbReference type="AlphaFoldDB" id="A0AAD8QL55"/>
<evidence type="ECO:0000256" key="3">
    <source>
        <dbReference type="ARBA" id="ARBA00023315"/>
    </source>
</evidence>
<evidence type="ECO:0000256" key="2">
    <source>
        <dbReference type="ARBA" id="ARBA00022679"/>
    </source>
</evidence>
<sequence length="436" mass="46985">MVMEEEQAVKLAESCMVTPSEETPMHGLWLTPIDLTWATTGHIPFFHLYRSASGAGAVADDFFDVARLKAALAKALVAFYPLAGRLGVDADGRLEIDCAGQGALFVVAHPNLTVHDFGSSQPSPELKQLLFPRVEDHSPSLMCGVQVNFLKCGGVALGMALHHIAVDATSAFHFFQTWSAFSRDGDAAAVALERPCHDRTLLRPRFPPVVHPDALTVFCPPDQQTPSHVHSPRAVANQIFVLSKDQVAALKRACASGVSTFCAVSAHLWRCVCAARRLPPDSTTRLIFPANVRASLSPKLPGSFFGNGIIMLGATGKVRDIASKGQLASVAGRIRGAISRMDDELVRSAIDYFEIAGGQTSNQAGSMPETELRVVSWRGMHDADFGRGKPLMVHRAVQPFAGIAYLMDAVGGSMRILMSVEAAIVNDLKRLLYANF</sequence>
<reference evidence="4" key="1">
    <citation type="submission" date="2023-07" db="EMBL/GenBank/DDBJ databases">
        <title>A chromosome-level genome assembly of Lolium multiflorum.</title>
        <authorList>
            <person name="Chen Y."/>
            <person name="Copetti D."/>
            <person name="Kolliker R."/>
            <person name="Studer B."/>
        </authorList>
    </citation>
    <scope>NUCLEOTIDE SEQUENCE</scope>
    <source>
        <strain evidence="4">02402/16</strain>
        <tissue evidence="4">Leaf</tissue>
    </source>
</reference>
<dbReference type="Gene3D" id="3.30.559.10">
    <property type="entry name" value="Chloramphenicol acetyltransferase-like domain"/>
    <property type="match status" value="2"/>
</dbReference>
<keyword evidence="3" id="KW-0012">Acyltransferase</keyword>
<gene>
    <name evidence="4" type="ORF">QYE76_028548</name>
</gene>